<keyword evidence="6 7" id="KW-0482">Metalloprotease</keyword>
<evidence type="ECO:0000313" key="9">
    <source>
        <dbReference type="EMBL" id="ALO66814.1"/>
    </source>
</evidence>
<dbReference type="AlphaFoldDB" id="A0A0S2LZK2"/>
<accession>A0A0S2LZK2</accession>
<protein>
    <recommendedName>
        <fullName evidence="8">Peptidase M3A/M3B catalytic domain-containing protein</fullName>
    </recommendedName>
</protein>
<dbReference type="InterPro" id="IPR045090">
    <property type="entry name" value="Pept_M3A_M3B"/>
</dbReference>
<dbReference type="PANTHER" id="PTHR43660">
    <property type="entry name" value="DIPEPTIDYL CARBOXYPEPTIDASE"/>
    <property type="match status" value="1"/>
</dbReference>
<organism evidence="9 10">
    <name type="scientific">Arthrobacter alpinus</name>
    <dbReference type="NCBI Taxonomy" id="656366"/>
    <lineage>
        <taxon>Bacteria</taxon>
        <taxon>Bacillati</taxon>
        <taxon>Actinomycetota</taxon>
        <taxon>Actinomycetes</taxon>
        <taxon>Micrococcales</taxon>
        <taxon>Micrococcaceae</taxon>
        <taxon>Arthrobacter</taxon>
    </lineage>
</organism>
<evidence type="ECO:0000256" key="3">
    <source>
        <dbReference type="ARBA" id="ARBA00022723"/>
    </source>
</evidence>
<dbReference type="RefSeq" id="WP_062288358.1">
    <property type="nucleotide sequence ID" value="NZ_CP013200.1"/>
</dbReference>
<dbReference type="PANTHER" id="PTHR43660:SF1">
    <property type="entry name" value="DIPEPTIDYL CARBOXYPEPTIDASE"/>
    <property type="match status" value="1"/>
</dbReference>
<reference evidence="9 10" key="2">
    <citation type="journal article" date="2016" name="J. Biotechnol.">
        <title>Complete genome sequence of Arthrobacter alpinus ERGS4:06, a yellow pigmented bacterium tolerant to cold and radiations isolated from Sikkim Himalaya.</title>
        <authorList>
            <person name="Kumar R."/>
            <person name="Singh D."/>
            <person name="Swarnkar M.K."/>
            <person name="Singh A.K."/>
            <person name="Kumar S."/>
        </authorList>
    </citation>
    <scope>NUCLEOTIDE SEQUENCE [LARGE SCALE GENOMIC DNA]</scope>
    <source>
        <strain evidence="9 10">ERGS4:06</strain>
    </source>
</reference>
<dbReference type="Gene3D" id="3.40.390.10">
    <property type="entry name" value="Collagenase (Catalytic Domain)"/>
    <property type="match status" value="1"/>
</dbReference>
<evidence type="ECO:0000256" key="5">
    <source>
        <dbReference type="ARBA" id="ARBA00022833"/>
    </source>
</evidence>
<feature type="domain" description="Peptidase M3A/M3B catalytic" evidence="8">
    <location>
        <begin position="233"/>
        <end position="672"/>
    </location>
</feature>
<dbReference type="InterPro" id="IPR024077">
    <property type="entry name" value="Neurolysin/TOP_dom2"/>
</dbReference>
<keyword evidence="2 7" id="KW-0645">Protease</keyword>
<dbReference type="GO" id="GO:0046872">
    <property type="term" value="F:metal ion binding"/>
    <property type="evidence" value="ECO:0007669"/>
    <property type="project" value="UniProtKB-UniRule"/>
</dbReference>
<comment type="similarity">
    <text evidence="1 7">Belongs to the peptidase M3 family.</text>
</comment>
<comment type="cofactor">
    <cofactor evidence="7">
        <name>Zn(2+)</name>
        <dbReference type="ChEBI" id="CHEBI:29105"/>
    </cofactor>
    <text evidence="7">Binds 1 zinc ion.</text>
</comment>
<dbReference type="Proteomes" id="UP000059574">
    <property type="component" value="Chromosome"/>
</dbReference>
<keyword evidence="4 7" id="KW-0378">Hydrolase</keyword>
<dbReference type="InterPro" id="IPR034005">
    <property type="entry name" value="M3A_DCP"/>
</dbReference>
<dbReference type="Gene3D" id="1.10.1370.40">
    <property type="match status" value="1"/>
</dbReference>
<gene>
    <name evidence="9" type="ORF">AS189_10275</name>
</gene>
<evidence type="ECO:0000256" key="1">
    <source>
        <dbReference type="ARBA" id="ARBA00006040"/>
    </source>
</evidence>
<keyword evidence="5 7" id="KW-0862">Zinc</keyword>
<proteinExistence type="inferred from homology"/>
<evidence type="ECO:0000256" key="7">
    <source>
        <dbReference type="RuleBase" id="RU003435"/>
    </source>
</evidence>
<dbReference type="GO" id="GO:0005829">
    <property type="term" value="C:cytosol"/>
    <property type="evidence" value="ECO:0007669"/>
    <property type="project" value="UniProtKB-ARBA"/>
</dbReference>
<evidence type="ECO:0000256" key="6">
    <source>
        <dbReference type="ARBA" id="ARBA00023049"/>
    </source>
</evidence>
<dbReference type="InterPro" id="IPR001567">
    <property type="entry name" value="Pept_M3A_M3B_dom"/>
</dbReference>
<dbReference type="EMBL" id="CP013200">
    <property type="protein sequence ID" value="ALO66814.1"/>
    <property type="molecule type" value="Genomic_DNA"/>
</dbReference>
<dbReference type="InterPro" id="IPR024079">
    <property type="entry name" value="MetalloPept_cat_dom_sf"/>
</dbReference>
<dbReference type="Gene3D" id="1.10.1370.10">
    <property type="entry name" value="Neurolysin, domain 3"/>
    <property type="match status" value="1"/>
</dbReference>
<evidence type="ECO:0000313" key="10">
    <source>
        <dbReference type="Proteomes" id="UP000059574"/>
    </source>
</evidence>
<name>A0A0S2LZK2_9MICC</name>
<dbReference type="Pfam" id="PF01432">
    <property type="entry name" value="Peptidase_M3"/>
    <property type="match status" value="1"/>
</dbReference>
<evidence type="ECO:0000256" key="4">
    <source>
        <dbReference type="ARBA" id="ARBA00022801"/>
    </source>
</evidence>
<dbReference type="CDD" id="cd06456">
    <property type="entry name" value="M3A_DCP"/>
    <property type="match status" value="1"/>
</dbReference>
<dbReference type="FunFam" id="3.40.390.10:FF:000009">
    <property type="entry name" value="Oligopeptidase A"/>
    <property type="match status" value="1"/>
</dbReference>
<reference evidence="10" key="1">
    <citation type="submission" date="2015-11" db="EMBL/GenBank/DDBJ databases">
        <authorList>
            <person name="Kumar R."/>
            <person name="Singh D."/>
            <person name="Swarnkar M.K."/>
            <person name="Singh A.K."/>
            <person name="Kumar S."/>
        </authorList>
    </citation>
    <scope>NUCLEOTIDE SEQUENCE [LARGE SCALE GENOMIC DNA]</scope>
    <source>
        <strain evidence="10">ERGS4:06</strain>
    </source>
</reference>
<dbReference type="GO" id="GO:0006508">
    <property type="term" value="P:proteolysis"/>
    <property type="evidence" value="ECO:0007669"/>
    <property type="project" value="UniProtKB-KW"/>
</dbReference>
<evidence type="ECO:0000256" key="2">
    <source>
        <dbReference type="ARBA" id="ARBA00022670"/>
    </source>
</evidence>
<dbReference type="GO" id="GO:0004180">
    <property type="term" value="F:carboxypeptidase activity"/>
    <property type="evidence" value="ECO:0007669"/>
    <property type="project" value="TreeGrafter"/>
</dbReference>
<dbReference type="SUPFAM" id="SSF55486">
    <property type="entry name" value="Metalloproteases ('zincins'), catalytic domain"/>
    <property type="match status" value="1"/>
</dbReference>
<dbReference type="GO" id="GO:0004222">
    <property type="term" value="F:metalloendopeptidase activity"/>
    <property type="evidence" value="ECO:0007669"/>
    <property type="project" value="InterPro"/>
</dbReference>
<sequence length="674" mass="73119">MTEENSPKPFLQASTLECQLPDFAAIDVSHYLPAFEAGFAQQLAQIAAITDDRAAATFENTVLAMERSGAILTRVQNVFFNIASSHGTADVQALEATLAPLLAEHEDTVLLNTALYERMLAVPSADLDAESVRLLDEYRKSFTRAGVALNAASQERLRELNGQLSSLSTEFSQKVTQAGNDAALHVLEVAELHGLSADDLATAAAAARAAGHPDGYLLTLILPTAQPALEVLTNRETRRKLHHASVSRGSGSVDSNVLGLAAATASLRAEKAALLGFASEAERSLEPQTAPSLAAVQAMLSPITSAAVRNARVEEAKLAAVAGHPIEAWDWAFYSEQVRRDEYGVDLAALRPWFELDSVLENGVFYAATQLYGVTFTLRSDLVGYHPEVRIWEVNNADGSTVGLFLGDFFTRETKRGGAWMNSFVEQSFLEGTHAVVVNNLNIPKPPAGEPTLLTFDEVVTCFHEFGHALHGLFSSVRYPRFSGTNVPRDFVEYPSQVNEMWILWPEVLANYAKHYRTGEPLPAGTAEKLEAAALWGQGFATTEYLGATLLDLAWHELSPGAPVDDPRAFEAAALTAAGVDLAAVPPRYRTGYFNHIFAGGYAAGYYSYIWSEVLDADTVAWFKANGGLNRSNGEHFRTTLLRRGFSVDPLQAFRDFAGRDADTAPLLARRGLV</sequence>
<evidence type="ECO:0000259" key="8">
    <source>
        <dbReference type="Pfam" id="PF01432"/>
    </source>
</evidence>
<keyword evidence="3 7" id="KW-0479">Metal-binding</keyword>
<dbReference type="OrthoDB" id="9773538at2"/>